<dbReference type="Proteomes" id="UP000193870">
    <property type="component" value="Unassembled WGS sequence"/>
</dbReference>
<feature type="domain" description="AprE-like beta-barrel" evidence="12">
    <location>
        <begin position="322"/>
        <end position="412"/>
    </location>
</feature>
<protein>
    <recommendedName>
        <fullName evidence="9">Membrane fusion protein (MFP) family protein</fullName>
    </recommendedName>
</protein>
<evidence type="ECO:0000259" key="11">
    <source>
        <dbReference type="Pfam" id="PF25994"/>
    </source>
</evidence>
<evidence type="ECO:0000256" key="2">
    <source>
        <dbReference type="ARBA" id="ARBA00009477"/>
    </source>
</evidence>
<evidence type="ECO:0000259" key="12">
    <source>
        <dbReference type="Pfam" id="PF26002"/>
    </source>
</evidence>
<dbReference type="Pfam" id="PF25994">
    <property type="entry name" value="HH_AprE"/>
    <property type="match status" value="1"/>
</dbReference>
<keyword evidence="8" id="KW-0472">Membrane</keyword>
<evidence type="ECO:0000256" key="4">
    <source>
        <dbReference type="ARBA" id="ARBA00022475"/>
    </source>
</evidence>
<keyword evidence="14" id="KW-1185">Reference proteome</keyword>
<comment type="subcellular location">
    <subcellularLocation>
        <location evidence="1 9">Cell inner membrane</location>
        <topology evidence="1 9">Single-pass membrane protein</topology>
    </subcellularLocation>
</comment>
<proteinExistence type="inferred from homology"/>
<name>A0A1Y5SZC6_9RHOB</name>
<dbReference type="InterPro" id="IPR058982">
    <property type="entry name" value="Beta-barrel_AprE"/>
</dbReference>
<evidence type="ECO:0000256" key="9">
    <source>
        <dbReference type="RuleBase" id="RU365093"/>
    </source>
</evidence>
<keyword evidence="5 9" id="KW-0997">Cell inner membrane</keyword>
<evidence type="ECO:0000313" key="13">
    <source>
        <dbReference type="EMBL" id="SLN52185.1"/>
    </source>
</evidence>
<dbReference type="PANTHER" id="PTHR30386">
    <property type="entry name" value="MEMBRANE FUSION SUBUNIT OF EMRAB-TOLC MULTIDRUG EFFLUX PUMP"/>
    <property type="match status" value="1"/>
</dbReference>
<dbReference type="RefSeq" id="WP_276326078.1">
    <property type="nucleotide sequence ID" value="NZ_FOPF01000006.1"/>
</dbReference>
<keyword evidence="3 9" id="KW-0813">Transport</keyword>
<evidence type="ECO:0000256" key="3">
    <source>
        <dbReference type="ARBA" id="ARBA00022448"/>
    </source>
</evidence>
<dbReference type="PANTHER" id="PTHR30386:SF17">
    <property type="entry name" value="ALKALINE PROTEASE SECRETION PROTEIN APRE"/>
    <property type="match status" value="1"/>
</dbReference>
<feature type="coiled-coil region" evidence="10">
    <location>
        <begin position="144"/>
        <end position="185"/>
    </location>
</feature>
<keyword evidence="10" id="KW-0175">Coiled coil</keyword>
<evidence type="ECO:0000256" key="10">
    <source>
        <dbReference type="SAM" id="Coils"/>
    </source>
</evidence>
<dbReference type="GO" id="GO:0015031">
    <property type="term" value="P:protein transport"/>
    <property type="evidence" value="ECO:0007669"/>
    <property type="project" value="InterPro"/>
</dbReference>
<comment type="similarity">
    <text evidence="2 9">Belongs to the membrane fusion protein (MFP) (TC 8.A.1) family.</text>
</comment>
<dbReference type="NCBIfam" id="TIGR01843">
    <property type="entry name" value="type_I_hlyD"/>
    <property type="match status" value="1"/>
</dbReference>
<evidence type="ECO:0000256" key="1">
    <source>
        <dbReference type="ARBA" id="ARBA00004377"/>
    </source>
</evidence>
<keyword evidence="4 9" id="KW-1003">Cell membrane</keyword>
<dbReference type="Gene3D" id="2.40.50.100">
    <property type="match status" value="1"/>
</dbReference>
<evidence type="ECO:0000256" key="6">
    <source>
        <dbReference type="ARBA" id="ARBA00022692"/>
    </source>
</evidence>
<reference evidence="13 14" key="1">
    <citation type="submission" date="2017-03" db="EMBL/GenBank/DDBJ databases">
        <authorList>
            <person name="Afonso C.L."/>
            <person name="Miller P.J."/>
            <person name="Scott M.A."/>
            <person name="Spackman E."/>
            <person name="Goraichik I."/>
            <person name="Dimitrov K.M."/>
            <person name="Suarez D.L."/>
            <person name="Swayne D.E."/>
        </authorList>
    </citation>
    <scope>NUCLEOTIDE SEQUENCE [LARGE SCALE GENOMIC DNA]</scope>
    <source>
        <strain evidence="13 14">CECT 7066</strain>
    </source>
</reference>
<dbReference type="EMBL" id="FWFV01000006">
    <property type="protein sequence ID" value="SLN52185.1"/>
    <property type="molecule type" value="Genomic_DNA"/>
</dbReference>
<gene>
    <name evidence="13" type="primary">prsE_2</name>
    <name evidence="13" type="ORF">PAM7066_02420</name>
</gene>
<accession>A0A1Y5SZC6</accession>
<dbReference type="InterPro" id="IPR058781">
    <property type="entry name" value="HH_AprE-like"/>
</dbReference>
<evidence type="ECO:0000256" key="7">
    <source>
        <dbReference type="ARBA" id="ARBA00022989"/>
    </source>
</evidence>
<dbReference type="Pfam" id="PF26002">
    <property type="entry name" value="Beta-barrel_AprE"/>
    <property type="match status" value="1"/>
</dbReference>
<keyword evidence="6" id="KW-0812">Transmembrane</keyword>
<evidence type="ECO:0000313" key="14">
    <source>
        <dbReference type="Proteomes" id="UP000193870"/>
    </source>
</evidence>
<evidence type="ECO:0000256" key="8">
    <source>
        <dbReference type="ARBA" id="ARBA00023136"/>
    </source>
</evidence>
<evidence type="ECO:0000256" key="5">
    <source>
        <dbReference type="ARBA" id="ARBA00022519"/>
    </source>
</evidence>
<dbReference type="AlphaFoldDB" id="A0A1Y5SZC6"/>
<organism evidence="13 14">
    <name type="scientific">Palleronia marisminoris</name>
    <dbReference type="NCBI Taxonomy" id="315423"/>
    <lineage>
        <taxon>Bacteria</taxon>
        <taxon>Pseudomonadati</taxon>
        <taxon>Pseudomonadota</taxon>
        <taxon>Alphaproteobacteria</taxon>
        <taxon>Rhodobacterales</taxon>
        <taxon>Roseobacteraceae</taxon>
        <taxon>Palleronia</taxon>
    </lineage>
</organism>
<dbReference type="STRING" id="315423.SAMN04488020_106186"/>
<dbReference type="PRINTS" id="PR01490">
    <property type="entry name" value="RTXTOXIND"/>
</dbReference>
<dbReference type="InterPro" id="IPR050739">
    <property type="entry name" value="MFP"/>
</dbReference>
<sequence length="435" mass="47300">MSGLPHAWSARGPVAIGLLALMFLVGGFGSWAAFSQIAGAVVVAGQIKVEQNRQVVQHPDGGVVEEIHVAEGDTVAAGDVLLTLDPTTLQGRLTAARAQLFELRARRARLEAERDGTPQVEFPAGLLGAAALDAEAADLVEGQRNLFEARRETAEKTLAQLRRRHAQIERQIEGQAAQEDSLERQVALVGEELADQQVLLDRGLAQASRVLSLQREAARLDGRIGEVVASRAEAAERISEIADQELVYTVRRREEAITELRDLRPKEAETAEQVASLTAQVERTKITAPVGGVVYDLTVFGSQAVIRAAEPLLYVVPQDRPLVIEARVPPIHVDQVDVGQAVVLRFSSFDARTTPELTGAVTRVSADSFADEASGQPFYRVELVLDPGQIDRLPPGLQLIPGMPVEAYLRTEDRTPIAYLVKPLADYFNRAFREG</sequence>
<dbReference type="Gene3D" id="2.40.30.170">
    <property type="match status" value="1"/>
</dbReference>
<dbReference type="SUPFAM" id="SSF111369">
    <property type="entry name" value="HlyD-like secretion proteins"/>
    <property type="match status" value="1"/>
</dbReference>
<keyword evidence="7" id="KW-1133">Transmembrane helix</keyword>
<dbReference type="GO" id="GO:0005886">
    <property type="term" value="C:plasma membrane"/>
    <property type="evidence" value="ECO:0007669"/>
    <property type="project" value="UniProtKB-SubCell"/>
</dbReference>
<feature type="domain" description="AprE-like long alpha-helical hairpin" evidence="11">
    <location>
        <begin position="91"/>
        <end position="279"/>
    </location>
</feature>
<dbReference type="InterPro" id="IPR010129">
    <property type="entry name" value="T1SS_HlyD"/>
</dbReference>